<accession>A0A939D8N1</accession>
<dbReference type="EMBL" id="JAFJZZ010000002">
    <property type="protein sequence ID" value="MBN7773166.1"/>
    <property type="molecule type" value="Genomic_DNA"/>
</dbReference>
<protein>
    <submittedName>
        <fullName evidence="1">Uncharacterized protein</fullName>
    </submittedName>
</protein>
<evidence type="ECO:0000313" key="2">
    <source>
        <dbReference type="Proteomes" id="UP000664545"/>
    </source>
</evidence>
<reference evidence="1" key="1">
    <citation type="submission" date="2021-02" db="EMBL/GenBank/DDBJ databases">
        <title>Abyssanaerobacter marinus gen.nov., sp., nov, anaerobic bacterium isolated from the Onnuri vent field of Indian Ocean and suggestion of Mogibacteriaceae fam. nov., and proposal of reclassification of ambiguous this family's genus member.</title>
        <authorList>
            <person name="Kim Y.J."/>
            <person name="Yang J.-A."/>
        </authorList>
    </citation>
    <scope>NUCLEOTIDE SEQUENCE</scope>
    <source>
        <strain evidence="1">DSM 2634</strain>
    </source>
</reference>
<evidence type="ECO:0000313" key="1">
    <source>
        <dbReference type="EMBL" id="MBN7773166.1"/>
    </source>
</evidence>
<sequence length="132" mass="15318">MEIILSINNREKVIHLPVLPSEVMIQSPEQNETYQTIGLGEVNLIGNKGLKSLSFSSFFPEKAVSYSKSNEMFGWEYVNELENLRDRKLPFRLVITETPINMPVTIDTFEYGLRAGTNYIQYSLELKEFRFM</sequence>
<name>A0A939D8N1_CLOAM</name>
<dbReference type="AlphaFoldDB" id="A0A939D8N1"/>
<proteinExistence type="predicted"/>
<gene>
    <name evidence="1" type="ORF">JYB65_07315</name>
</gene>
<dbReference type="Proteomes" id="UP000664545">
    <property type="component" value="Unassembled WGS sequence"/>
</dbReference>
<comment type="caution">
    <text evidence="1">The sequence shown here is derived from an EMBL/GenBank/DDBJ whole genome shotgun (WGS) entry which is preliminary data.</text>
</comment>
<organism evidence="1 2">
    <name type="scientific">Clostridium aminobutyricum</name>
    <dbReference type="NCBI Taxonomy" id="33953"/>
    <lineage>
        <taxon>Bacteria</taxon>
        <taxon>Bacillati</taxon>
        <taxon>Bacillota</taxon>
        <taxon>Clostridia</taxon>
        <taxon>Eubacteriales</taxon>
        <taxon>Clostridiaceae</taxon>
        <taxon>Clostridium</taxon>
    </lineage>
</organism>
<keyword evidence="2" id="KW-1185">Reference proteome</keyword>
<dbReference type="RefSeq" id="WP_206581999.1">
    <property type="nucleotide sequence ID" value="NZ_JAFJZZ010000002.1"/>
</dbReference>